<evidence type="ECO:0000313" key="3">
    <source>
        <dbReference type="EMBL" id="MES0873835.1"/>
    </source>
</evidence>
<dbReference type="Pfam" id="PF20789">
    <property type="entry name" value="4HBT_3C"/>
    <property type="match status" value="1"/>
</dbReference>
<protein>
    <submittedName>
        <fullName evidence="3">Thioesterase family protein</fullName>
    </submittedName>
</protein>
<sequence length="263" mass="28893">MIFRELLDSLRRDDEGWQVAVGEDWLQGRTAFGGLQAALCVRALRDHVPADLPLRALQTTFVAPVPAGMVRLQGRVLRIGGFTVHAECRIVDGEQTLCLVVAIFGKSRGSELAIAPPQPDAGRAADGGREFRYVEGVTPAFTQHFVMRWSQGGFPFQGASEPRTCIHVRHREAQALDETHLIALADTVPSPGLSVLRKRAMASSMTWTLELFDQRTQFAFDAFWRMDTEVTAGADGYLGQSAQLWTPDGRLAALSRQSVVVFG</sequence>
<dbReference type="InterPro" id="IPR029069">
    <property type="entry name" value="HotDog_dom_sf"/>
</dbReference>
<keyword evidence="4" id="KW-1185">Reference proteome</keyword>
<dbReference type="EMBL" id="JBEPIJ010000006">
    <property type="protein sequence ID" value="MES0873835.1"/>
    <property type="molecule type" value="Genomic_DNA"/>
</dbReference>
<dbReference type="InterPro" id="IPR049450">
    <property type="entry name" value="ACOT8-like_C"/>
</dbReference>
<dbReference type="Proteomes" id="UP001465331">
    <property type="component" value="Unassembled WGS sequence"/>
</dbReference>
<dbReference type="SUPFAM" id="SSF54637">
    <property type="entry name" value="Thioesterase/thiol ester dehydrase-isomerase"/>
    <property type="match status" value="2"/>
</dbReference>
<proteinExistence type="predicted"/>
<evidence type="ECO:0000313" key="4">
    <source>
        <dbReference type="Proteomes" id="UP001465331"/>
    </source>
</evidence>
<dbReference type="Pfam" id="PF13622">
    <property type="entry name" value="4HBT_3"/>
    <property type="match status" value="1"/>
</dbReference>
<gene>
    <name evidence="3" type="ORF">ABSH63_07460</name>
</gene>
<feature type="domain" description="Acyl-CoA thioesterase-like C-terminal" evidence="2">
    <location>
        <begin position="130"/>
        <end position="261"/>
    </location>
</feature>
<evidence type="ECO:0000259" key="1">
    <source>
        <dbReference type="Pfam" id="PF13622"/>
    </source>
</evidence>
<reference evidence="3 4" key="1">
    <citation type="submission" date="2024-06" db="EMBL/GenBank/DDBJ databases">
        <authorList>
            <person name="Li Z."/>
            <person name="Jiang Y."/>
        </authorList>
    </citation>
    <scope>NUCLEOTIDE SEQUENCE [LARGE SCALE GENOMIC DNA]</scope>
    <source>
        <strain evidence="3 4">HSW-8</strain>
    </source>
</reference>
<name>A0ABV2AAR8_9GAMM</name>
<dbReference type="InterPro" id="IPR042171">
    <property type="entry name" value="Acyl-CoA_hotdog"/>
</dbReference>
<organism evidence="3 4">
    <name type="scientific">Sinimarinibacterium thermocellulolyticum</name>
    <dbReference type="NCBI Taxonomy" id="3170016"/>
    <lineage>
        <taxon>Bacteria</taxon>
        <taxon>Pseudomonadati</taxon>
        <taxon>Pseudomonadota</taxon>
        <taxon>Gammaproteobacteria</taxon>
        <taxon>Nevskiales</taxon>
        <taxon>Nevskiaceae</taxon>
        <taxon>Sinimarinibacterium</taxon>
    </lineage>
</organism>
<dbReference type="InterPro" id="IPR049449">
    <property type="entry name" value="TesB_ACOT8-like_N"/>
</dbReference>
<accession>A0ABV2AAR8</accession>
<dbReference type="RefSeq" id="WP_352888686.1">
    <property type="nucleotide sequence ID" value="NZ_JBEPIJ010000006.1"/>
</dbReference>
<feature type="domain" description="Acyl-CoA thioesterase-like N-terminal HotDog" evidence="1">
    <location>
        <begin position="23"/>
        <end position="103"/>
    </location>
</feature>
<dbReference type="Gene3D" id="2.40.160.210">
    <property type="entry name" value="Acyl-CoA thioesterase, double hotdog domain"/>
    <property type="match status" value="1"/>
</dbReference>
<comment type="caution">
    <text evidence="3">The sequence shown here is derived from an EMBL/GenBank/DDBJ whole genome shotgun (WGS) entry which is preliminary data.</text>
</comment>
<evidence type="ECO:0000259" key="2">
    <source>
        <dbReference type="Pfam" id="PF20789"/>
    </source>
</evidence>